<reference evidence="3" key="1">
    <citation type="journal article" date="2015" name="Nature">
        <title>Complex archaea that bridge the gap between prokaryotes and eukaryotes.</title>
        <authorList>
            <person name="Spang A."/>
            <person name="Saw J.H."/>
            <person name="Jorgensen S.L."/>
            <person name="Zaremba-Niedzwiedzka K."/>
            <person name="Martijn J."/>
            <person name="Lind A.E."/>
            <person name="van Eijk R."/>
            <person name="Schleper C."/>
            <person name="Guy L."/>
            <person name="Ettema T.J."/>
        </authorList>
    </citation>
    <scope>NUCLEOTIDE SEQUENCE</scope>
</reference>
<sequence>MNITPDEIEKNVTEYCQCVYEPDDIVEVRTLPSGKSNWFTAASLISSNGQLSGENNTGQHIYVGANPRKQQGGTAAKHVKLARCLFADFDNVTVEDIKKLLSSADFPEPTITIFSGHGVHCYWRLTKPISDLSQWTLYQKRLIQTLNSDKSIHDPPRIMRLPGFMNHKEPSARSYIVSAEPDRKYLLADIEENLEVIVEEVISEPVNPPAKSKANGLEKTGRARLYAAKWEGIAEPGRNNKAYAHAASLIRDFALTEAEAWPILQEWNEKNSPPLSEIELRKALTNSGQYGSHSVGEKLNKTKPISSAPKTSTSGKAPDTIIPIELRTICMADVKPKMVKWLWPQRMPLGSLSMIVSNPGLGKSLITMLISTKVTTGNDWPDSKNENPPGHVILISGEDNLEDTIRPRLDAAGADVNKVTAILDVIIRDDEGKILEEETLFSLNSHIPGLRKRIEANKDIQLIIIDPISSFMGKVDSHRNSEVRQVLSKLAKLAQDLNVAVVCISHFNKPNSGNANYRIIGSIAFNAAARAVWYVTEDPDDDKKRLFLPGKSNLAEEQPGMSYKIESVDVSDTITAPRVVFDDEPEYRTIDEVLSENESKDRKSPQQDKIIDFLNEALAQGPVLATDMEELIETNGFKMVTVKRAKKEAGVESKRQDGVWFWELNNDDATM</sequence>
<dbReference type="EMBL" id="LAZR01001441">
    <property type="protein sequence ID" value="KKN44605.1"/>
    <property type="molecule type" value="Genomic_DNA"/>
</dbReference>
<evidence type="ECO:0000313" key="3">
    <source>
        <dbReference type="EMBL" id="KKN44605.1"/>
    </source>
</evidence>
<dbReference type="InterPro" id="IPR027417">
    <property type="entry name" value="P-loop_NTPase"/>
</dbReference>
<organism evidence="3">
    <name type="scientific">marine sediment metagenome</name>
    <dbReference type="NCBI Taxonomy" id="412755"/>
    <lineage>
        <taxon>unclassified sequences</taxon>
        <taxon>metagenomes</taxon>
        <taxon>ecological metagenomes</taxon>
    </lineage>
</organism>
<evidence type="ECO:0000256" key="1">
    <source>
        <dbReference type="SAM" id="MobiDB-lite"/>
    </source>
</evidence>
<dbReference type="AlphaFoldDB" id="A0A0F9QKD1"/>
<feature type="region of interest" description="Disordered" evidence="1">
    <location>
        <begin position="289"/>
        <end position="316"/>
    </location>
</feature>
<dbReference type="SUPFAM" id="SSF52540">
    <property type="entry name" value="P-loop containing nucleoside triphosphate hydrolases"/>
    <property type="match status" value="1"/>
</dbReference>
<comment type="caution">
    <text evidence="3">The sequence shown here is derived from an EMBL/GenBank/DDBJ whole genome shotgun (WGS) entry which is preliminary data.</text>
</comment>
<dbReference type="SMART" id="SM00382">
    <property type="entry name" value="AAA"/>
    <property type="match status" value="1"/>
</dbReference>
<proteinExistence type="predicted"/>
<evidence type="ECO:0000259" key="2">
    <source>
        <dbReference type="SMART" id="SM00382"/>
    </source>
</evidence>
<dbReference type="Gene3D" id="3.40.50.300">
    <property type="entry name" value="P-loop containing nucleotide triphosphate hydrolases"/>
    <property type="match status" value="1"/>
</dbReference>
<accession>A0A0F9QKD1</accession>
<dbReference type="InterPro" id="IPR003593">
    <property type="entry name" value="AAA+_ATPase"/>
</dbReference>
<feature type="compositionally biased region" description="Polar residues" evidence="1">
    <location>
        <begin position="303"/>
        <end position="315"/>
    </location>
</feature>
<gene>
    <name evidence="3" type="ORF">LCGC14_0691430</name>
</gene>
<dbReference type="Gene3D" id="3.30.70.1790">
    <property type="entry name" value="RepB DNA-primase, N-terminal domain"/>
    <property type="match status" value="1"/>
</dbReference>
<feature type="domain" description="AAA+ ATPase" evidence="2">
    <location>
        <begin position="349"/>
        <end position="540"/>
    </location>
</feature>
<protein>
    <recommendedName>
        <fullName evidence="2">AAA+ ATPase domain-containing protein</fullName>
    </recommendedName>
</protein>
<name>A0A0F9QKD1_9ZZZZ</name>
<dbReference type="Pfam" id="PF13481">
    <property type="entry name" value="AAA_25"/>
    <property type="match status" value="1"/>
</dbReference>